<name>S8A6I9_DACHA</name>
<protein>
    <submittedName>
        <fullName evidence="2">Uncharacterized protein</fullName>
    </submittedName>
</protein>
<feature type="compositionally biased region" description="Basic residues" evidence="1">
    <location>
        <begin position="47"/>
        <end position="56"/>
    </location>
</feature>
<proteinExistence type="predicted"/>
<evidence type="ECO:0000313" key="3">
    <source>
        <dbReference type="Proteomes" id="UP000015100"/>
    </source>
</evidence>
<gene>
    <name evidence="2" type="ORF">H072_7816</name>
</gene>
<accession>S8A6I9</accession>
<dbReference type="EMBL" id="AQGS01000552">
    <property type="protein sequence ID" value="EPS38439.1"/>
    <property type="molecule type" value="Genomic_DNA"/>
</dbReference>
<dbReference type="Proteomes" id="UP000015100">
    <property type="component" value="Unassembled WGS sequence"/>
</dbReference>
<organism evidence="2 3">
    <name type="scientific">Dactylellina haptotyla (strain CBS 200.50)</name>
    <name type="common">Nematode-trapping fungus</name>
    <name type="synonym">Monacrosporium haptotylum</name>
    <dbReference type="NCBI Taxonomy" id="1284197"/>
    <lineage>
        <taxon>Eukaryota</taxon>
        <taxon>Fungi</taxon>
        <taxon>Dikarya</taxon>
        <taxon>Ascomycota</taxon>
        <taxon>Pezizomycotina</taxon>
        <taxon>Orbiliomycetes</taxon>
        <taxon>Orbiliales</taxon>
        <taxon>Orbiliaceae</taxon>
        <taxon>Dactylellina</taxon>
    </lineage>
</organism>
<dbReference type="AlphaFoldDB" id="S8A6I9"/>
<feature type="region of interest" description="Disordered" evidence="1">
    <location>
        <begin position="1"/>
        <end position="119"/>
    </location>
</feature>
<feature type="compositionally biased region" description="Basic and acidic residues" evidence="1">
    <location>
        <begin position="57"/>
        <end position="66"/>
    </location>
</feature>
<evidence type="ECO:0000313" key="2">
    <source>
        <dbReference type="EMBL" id="EPS38439.1"/>
    </source>
</evidence>
<reference evidence="2 3" key="1">
    <citation type="journal article" date="2013" name="PLoS Genet.">
        <title>Genomic mechanisms accounting for the adaptation to parasitism in nematode-trapping fungi.</title>
        <authorList>
            <person name="Meerupati T."/>
            <person name="Andersson K.M."/>
            <person name="Friman E."/>
            <person name="Kumar D."/>
            <person name="Tunlid A."/>
            <person name="Ahren D."/>
        </authorList>
    </citation>
    <scope>NUCLEOTIDE SEQUENCE [LARGE SCALE GENOMIC DNA]</scope>
    <source>
        <strain evidence="2 3">CBS 200.50</strain>
    </source>
</reference>
<feature type="region of interest" description="Disordered" evidence="1">
    <location>
        <begin position="214"/>
        <end position="251"/>
    </location>
</feature>
<keyword evidence="3" id="KW-1185">Reference proteome</keyword>
<feature type="compositionally biased region" description="Pro residues" evidence="1">
    <location>
        <begin position="107"/>
        <end position="117"/>
    </location>
</feature>
<comment type="caution">
    <text evidence="2">The sequence shown here is derived from an EMBL/GenBank/DDBJ whole genome shotgun (WGS) entry which is preliminary data.</text>
</comment>
<reference evidence="3" key="2">
    <citation type="submission" date="2013-04" db="EMBL/GenBank/DDBJ databases">
        <title>Genomic mechanisms accounting for the adaptation to parasitism in nematode-trapping fungi.</title>
        <authorList>
            <person name="Ahren D.G."/>
        </authorList>
    </citation>
    <scope>NUCLEOTIDE SEQUENCE [LARGE SCALE GENOMIC DNA]</scope>
    <source>
        <strain evidence="3">CBS 200.50</strain>
    </source>
</reference>
<sequence>MNPEEEPTSQSEDQEHGESDATTSQHTKSKETAASNVIGEETNKTPVKGKRGRKSKDKSMIDKENSNVKNQANKRKKPTKGDTDDDTKEAKPKQRQKRKRGPSLQLPSPPPTPPPPTAAELAETALKTAAEDARKGRLKLIPYYYEEMKEIFDFLCDRGIYWKNDLPKTKRFSNRDTKLLEKEVKKKVAEILEVYPKEDEVMAAFEKEEERLKIVGDEGSPSQAGVEADESLADKEGLNNGMEPEATSLDS</sequence>
<dbReference type="HOGENOM" id="CLU_1107082_0_0_1"/>
<dbReference type="OrthoDB" id="5395534at2759"/>
<evidence type="ECO:0000256" key="1">
    <source>
        <dbReference type="SAM" id="MobiDB-lite"/>
    </source>
</evidence>